<dbReference type="AlphaFoldDB" id="A0A6J8DFV5"/>
<evidence type="ECO:0000313" key="2">
    <source>
        <dbReference type="EMBL" id="CAC5407508.1"/>
    </source>
</evidence>
<dbReference type="GO" id="GO:0015074">
    <property type="term" value="P:DNA integration"/>
    <property type="evidence" value="ECO:0007669"/>
    <property type="project" value="InterPro"/>
</dbReference>
<dbReference type="PROSITE" id="PS50994">
    <property type="entry name" value="INTEGRASE"/>
    <property type="match status" value="1"/>
</dbReference>
<organism evidence="2 3">
    <name type="scientific">Mytilus coruscus</name>
    <name type="common">Sea mussel</name>
    <dbReference type="NCBI Taxonomy" id="42192"/>
    <lineage>
        <taxon>Eukaryota</taxon>
        <taxon>Metazoa</taxon>
        <taxon>Spiralia</taxon>
        <taxon>Lophotrochozoa</taxon>
        <taxon>Mollusca</taxon>
        <taxon>Bivalvia</taxon>
        <taxon>Autobranchia</taxon>
        <taxon>Pteriomorphia</taxon>
        <taxon>Mytilida</taxon>
        <taxon>Mytiloidea</taxon>
        <taxon>Mytilidae</taxon>
        <taxon>Mytilinae</taxon>
        <taxon>Mytilus</taxon>
    </lineage>
</organism>
<dbReference type="InterPro" id="IPR050951">
    <property type="entry name" value="Retrovirus_Pol_polyprotein"/>
</dbReference>
<keyword evidence="3" id="KW-1185">Reference proteome</keyword>
<dbReference type="OrthoDB" id="10062030at2759"/>
<proteinExistence type="predicted"/>
<sequence>MHTDRGTQFESKLFQDLCFRLNIDKTRPTAMHPQRDGIVERLNKTLEDILSKYITKHQKDWDKHLHLALMAYRSSPSILMFGRETELPVDLIYGSYPDSVETEDLRKGLWNIHEVAREKMKHASNRQKRQYDTKVHSRQYRVGDAVWIFNPLRRKGLSPKLQPHWIGPYIIKIVYTDLIYKIARQYGLKEIVIHHDRLKPYFGSLDTVPESSSDVIGTGGPELVSSRPSRLRKKRTYLKDFV</sequence>
<dbReference type="InterPro" id="IPR001584">
    <property type="entry name" value="Integrase_cat-core"/>
</dbReference>
<evidence type="ECO:0000313" key="3">
    <source>
        <dbReference type="Proteomes" id="UP000507470"/>
    </source>
</evidence>
<dbReference type="Proteomes" id="UP000507470">
    <property type="component" value="Unassembled WGS sequence"/>
</dbReference>
<name>A0A6J8DFV5_MYTCO</name>
<feature type="domain" description="Integrase catalytic" evidence="1">
    <location>
        <begin position="1"/>
        <end position="96"/>
    </location>
</feature>
<reference evidence="2 3" key="1">
    <citation type="submission" date="2020-06" db="EMBL/GenBank/DDBJ databases">
        <authorList>
            <person name="Li R."/>
            <person name="Bekaert M."/>
        </authorList>
    </citation>
    <scope>NUCLEOTIDE SEQUENCE [LARGE SCALE GENOMIC DNA]</scope>
    <source>
        <strain evidence="3">wild</strain>
    </source>
</reference>
<dbReference type="InterPro" id="IPR012337">
    <property type="entry name" value="RNaseH-like_sf"/>
</dbReference>
<dbReference type="SUPFAM" id="SSF53098">
    <property type="entry name" value="Ribonuclease H-like"/>
    <property type="match status" value="1"/>
</dbReference>
<protein>
    <recommendedName>
        <fullName evidence="1">Integrase catalytic domain-containing protein</fullName>
    </recommendedName>
</protein>
<dbReference type="PANTHER" id="PTHR37984">
    <property type="entry name" value="PROTEIN CBG26694"/>
    <property type="match status" value="1"/>
</dbReference>
<evidence type="ECO:0000259" key="1">
    <source>
        <dbReference type="PROSITE" id="PS50994"/>
    </source>
</evidence>
<dbReference type="PANTHER" id="PTHR37984:SF15">
    <property type="entry name" value="INTEGRASE CATALYTIC DOMAIN-CONTAINING PROTEIN"/>
    <property type="match status" value="1"/>
</dbReference>
<dbReference type="InterPro" id="IPR036397">
    <property type="entry name" value="RNaseH_sf"/>
</dbReference>
<dbReference type="GO" id="GO:0003676">
    <property type="term" value="F:nucleic acid binding"/>
    <property type="evidence" value="ECO:0007669"/>
    <property type="project" value="InterPro"/>
</dbReference>
<dbReference type="Gene3D" id="3.30.420.10">
    <property type="entry name" value="Ribonuclease H-like superfamily/Ribonuclease H"/>
    <property type="match status" value="1"/>
</dbReference>
<gene>
    <name evidence="2" type="ORF">MCOR_40977</name>
</gene>
<dbReference type="EMBL" id="CACVKT020007420">
    <property type="protein sequence ID" value="CAC5407508.1"/>
    <property type="molecule type" value="Genomic_DNA"/>
</dbReference>
<accession>A0A6J8DFV5</accession>